<name>A0ACD1FHQ0_MYCFR</name>
<keyword evidence="2" id="KW-1185">Reference proteome</keyword>
<dbReference type="Proteomes" id="UP000825598">
    <property type="component" value="Chromosome"/>
</dbReference>
<accession>A0ACD1FHQ0</accession>
<proteinExistence type="predicted"/>
<reference evidence="1" key="1">
    <citation type="submission" date="2021-07" db="EMBL/GenBank/DDBJ databases">
        <title>Complete Genome Sequences of Mycobacterium farcinogenes Isolated from Clinical Specimens from Patients in Thailand.</title>
        <authorList>
            <person name="Sodsai P."/>
        </authorList>
    </citation>
    <scope>NUCLEOTIDE SEQUENCE</scope>
    <source>
        <strain evidence="1">BKK/CU-MFGFA-001</strain>
    </source>
</reference>
<protein>
    <submittedName>
        <fullName evidence="1">Uncharacterized protein</fullName>
    </submittedName>
</protein>
<evidence type="ECO:0000313" key="2">
    <source>
        <dbReference type="Proteomes" id="UP000825598"/>
    </source>
</evidence>
<dbReference type="EMBL" id="CP081673">
    <property type="protein sequence ID" value="QZH66442.1"/>
    <property type="molecule type" value="Genomic_DNA"/>
</dbReference>
<sequence length="176" mass="19465">MGGPIEYLFTSHQQHRVKTSMIPVIPFHRAGGDRMHGLSDTTVDLPPTGLPTAATDSTGNPKPASVSMSRSKTKTYSPWRHPIRQRSHKITNAKQGAYVTPLLHRSWDITLAVVLTAIKYSDNVGMPQRRSEVCLAKKALPECRIRRYVSIQQLQCIAAWQTGMLGEVHLAHSSGS</sequence>
<organism evidence="1 2">
    <name type="scientific">Mycolicibacterium farcinogenes</name>
    <name type="common">Mycobacterium farcinogenes</name>
    <dbReference type="NCBI Taxonomy" id="1802"/>
    <lineage>
        <taxon>Bacteria</taxon>
        <taxon>Bacillati</taxon>
        <taxon>Actinomycetota</taxon>
        <taxon>Actinomycetes</taxon>
        <taxon>Mycobacteriales</taxon>
        <taxon>Mycobacteriaceae</taxon>
        <taxon>Mycolicibacterium</taxon>
    </lineage>
</organism>
<gene>
    <name evidence="1" type="ORF">K6L26_01635</name>
</gene>
<evidence type="ECO:0000313" key="1">
    <source>
        <dbReference type="EMBL" id="QZH66442.1"/>
    </source>
</evidence>